<keyword evidence="7" id="KW-1185">Reference proteome</keyword>
<dbReference type="InterPro" id="IPR019775">
    <property type="entry name" value="WD40_repeat_CS"/>
</dbReference>
<dbReference type="GO" id="GO:0035859">
    <property type="term" value="C:Seh1-associated complex"/>
    <property type="evidence" value="ECO:0007669"/>
    <property type="project" value="TreeGrafter"/>
</dbReference>
<dbReference type="OrthoDB" id="311712at2759"/>
<dbReference type="SMART" id="SM00320">
    <property type="entry name" value="WD40"/>
    <property type="match status" value="5"/>
</dbReference>
<dbReference type="Pfam" id="PF00400">
    <property type="entry name" value="WD40"/>
    <property type="match status" value="1"/>
</dbReference>
<feature type="repeat" description="WD" evidence="3">
    <location>
        <begin position="151"/>
        <end position="193"/>
    </location>
</feature>
<dbReference type="PROSITE" id="PS50294">
    <property type="entry name" value="WD_REPEATS_REGION"/>
    <property type="match status" value="1"/>
</dbReference>
<dbReference type="AlphaFoldDB" id="A0A8E2ANN7"/>
<feature type="domain" description="WDR59/RTC1-like RING zinc finger" evidence="5">
    <location>
        <begin position="1199"/>
        <end position="1246"/>
    </location>
</feature>
<feature type="region of interest" description="Disordered" evidence="4">
    <location>
        <begin position="1"/>
        <end position="21"/>
    </location>
</feature>
<dbReference type="PROSITE" id="PS50082">
    <property type="entry name" value="WD_REPEATS_2"/>
    <property type="match status" value="2"/>
</dbReference>
<dbReference type="Proteomes" id="UP000250043">
    <property type="component" value="Unassembled WGS sequence"/>
</dbReference>
<dbReference type="InterPro" id="IPR049567">
    <property type="entry name" value="WDR59-like"/>
</dbReference>
<gene>
    <name evidence="6" type="ORF">OBBRIDRAFT_828983</name>
</gene>
<evidence type="ECO:0000256" key="1">
    <source>
        <dbReference type="ARBA" id="ARBA00022574"/>
    </source>
</evidence>
<feature type="region of interest" description="Disordered" evidence="4">
    <location>
        <begin position="666"/>
        <end position="706"/>
    </location>
</feature>
<dbReference type="GO" id="GO:1904263">
    <property type="term" value="P:positive regulation of TORC1 signaling"/>
    <property type="evidence" value="ECO:0007669"/>
    <property type="project" value="TreeGrafter"/>
</dbReference>
<keyword evidence="2" id="KW-0677">Repeat</keyword>
<feature type="repeat" description="WD" evidence="3">
    <location>
        <begin position="238"/>
        <end position="280"/>
    </location>
</feature>
<evidence type="ECO:0000259" key="5">
    <source>
        <dbReference type="Pfam" id="PF17120"/>
    </source>
</evidence>
<dbReference type="CDD" id="cd16488">
    <property type="entry name" value="mRING-H2-C3H3C2_Mio-like"/>
    <property type="match status" value="1"/>
</dbReference>
<dbReference type="Gene3D" id="2.130.10.10">
    <property type="entry name" value="YVTN repeat-like/Quinoprotein amine dehydrogenase"/>
    <property type="match status" value="1"/>
</dbReference>
<evidence type="ECO:0000313" key="6">
    <source>
        <dbReference type="EMBL" id="OCH85322.1"/>
    </source>
</evidence>
<dbReference type="GO" id="GO:0005774">
    <property type="term" value="C:vacuolar membrane"/>
    <property type="evidence" value="ECO:0007669"/>
    <property type="project" value="TreeGrafter"/>
</dbReference>
<reference evidence="6 7" key="1">
    <citation type="submission" date="2016-07" db="EMBL/GenBank/DDBJ databases">
        <title>Draft genome of the white-rot fungus Obba rivulosa 3A-2.</title>
        <authorList>
            <consortium name="DOE Joint Genome Institute"/>
            <person name="Miettinen O."/>
            <person name="Riley R."/>
            <person name="Acob R."/>
            <person name="Barry K."/>
            <person name="Cullen D."/>
            <person name="De Vries R."/>
            <person name="Hainaut M."/>
            <person name="Hatakka A."/>
            <person name="Henrissat B."/>
            <person name="Hilden K."/>
            <person name="Kuo R."/>
            <person name="Labutti K."/>
            <person name="Lipzen A."/>
            <person name="Makela M.R."/>
            <person name="Sandor L."/>
            <person name="Spatafora J.W."/>
            <person name="Grigoriev I.V."/>
            <person name="Hibbett D.S."/>
        </authorList>
    </citation>
    <scope>NUCLEOTIDE SEQUENCE [LARGE SCALE GENOMIC DNA]</scope>
    <source>
        <strain evidence="6 7">3A-2</strain>
    </source>
</reference>
<dbReference type="InterPro" id="IPR001680">
    <property type="entry name" value="WD40_rpt"/>
</dbReference>
<proteinExistence type="predicted"/>
<dbReference type="PANTHER" id="PTHR46170:SF1">
    <property type="entry name" value="GATOR COMPLEX PROTEIN WDR59"/>
    <property type="match status" value="1"/>
</dbReference>
<evidence type="ECO:0000313" key="7">
    <source>
        <dbReference type="Proteomes" id="UP000250043"/>
    </source>
</evidence>
<organism evidence="6 7">
    <name type="scientific">Obba rivulosa</name>
    <dbReference type="NCBI Taxonomy" id="1052685"/>
    <lineage>
        <taxon>Eukaryota</taxon>
        <taxon>Fungi</taxon>
        <taxon>Dikarya</taxon>
        <taxon>Basidiomycota</taxon>
        <taxon>Agaricomycotina</taxon>
        <taxon>Agaricomycetes</taxon>
        <taxon>Polyporales</taxon>
        <taxon>Gelatoporiaceae</taxon>
        <taxon>Obba</taxon>
    </lineage>
</organism>
<evidence type="ECO:0000256" key="2">
    <source>
        <dbReference type="ARBA" id="ARBA00022737"/>
    </source>
</evidence>
<evidence type="ECO:0000256" key="3">
    <source>
        <dbReference type="PROSITE-ProRule" id="PRU00221"/>
    </source>
</evidence>
<dbReference type="SUPFAM" id="SSF50978">
    <property type="entry name" value="WD40 repeat-like"/>
    <property type="match status" value="1"/>
</dbReference>
<feature type="compositionally biased region" description="Polar residues" evidence="4">
    <location>
        <begin position="497"/>
        <end position="512"/>
    </location>
</feature>
<dbReference type="InterPro" id="IPR015943">
    <property type="entry name" value="WD40/YVTN_repeat-like_dom_sf"/>
</dbReference>
<name>A0A8E2ANN7_9APHY</name>
<feature type="region of interest" description="Disordered" evidence="4">
    <location>
        <begin position="975"/>
        <end position="1007"/>
    </location>
</feature>
<dbReference type="EMBL" id="KV722592">
    <property type="protein sequence ID" value="OCH85322.1"/>
    <property type="molecule type" value="Genomic_DNA"/>
</dbReference>
<dbReference type="Pfam" id="PF17120">
    <property type="entry name" value="zf-RING_16"/>
    <property type="match status" value="1"/>
</dbReference>
<sequence>MSRKKSMDMHEPPSPDEGSNLRRSLQIDMKALVGDAVGNAWQVFVARTPAGDFCHPMFCMLVALDLFLLHMSISPGSRDVVLAARKGLFIIDLEAPLNVPRFLPQGGTWDVADVQWNPHLARGEYIVSTSGEKLLIWNLLLAGKTSIQHVLRSHYRAITDINWHTTDPDVVISTGIDSWLWAWDLREPEKPTMGLCDFNSAGTQVKWNRLDGNILASSHLNEVLIWDRRKGSMPLSRIPAHSAKIYGIDWSHDRRAEIVTCSLDKTIKIWDTQTSEAKVTIHTTYPVWRARDLPFGQGVLALPQRGETTLEMWAHENSEQPVERFAGHTDVVKEFVWRRGGPEGLDFQLITWSKDKTLRFWPVNTEIMQKAGATPKARAGNMEPDHRSFSHPPIGMDLPPALSAPVGNRAILAEVRAPFPMRPPRTNVSLFAQLHGKRDASEGRSTPQSPLGSNPIPITQRKGGTMTRGFGGGRSAQITTLAWLSSVKVGGKRESSSNRGSVGDNASRSRAPSVTGRPIPLAQSVLDLNGDHRTAMNEGLPGDDNSQTLQDEITSAVNKLATSKVKLEKAELTRRRTCTFGLYGPWGESTTVFIRITFTFPRDYPHAGEVPTVDLERIPLISMKTHAFILRRLRRIIQEQQGPCLEKCLRFLLFGDEDSQIGRHISMDSESSSEEDDLLAVSKTKQRGFPAPRSDKNLAEPRTSQGVFGPNGELVCFSRAPPRIVRNPMREISVAPPVSAHTAESAPHLFRSPVLLSDAVRHLAAAANDREDEAAEVRKAEEPSSILRIVTNLFLFSQQKPRRVSEPLPLQSASYALLPTRRSTVFVKDVAVVAGVDVVAAASYVLQGRDRTAVCKMNAQIANTCRRFDHARVFETLEVAFSRSCVEEDSLSLIRRAREEAILHVLDKLYRELSAQKDIQMLAILAIFLLPYTRLSRESSATCSHAATPPTKSLLPPKSGGSDYFDFSRLRYSRQLSHSQSPRRPPTTPSSPSQPMAPAMSSPASSKGSLSSLFTSYTMKQFVVGSRNTGADRAARLKCSVTEANVAGYRRSSPLLPAPEPITKSWSGNLTLLDSSPTLSSPGHERRPTFSQVVSLRSARDADKKISFHPVKKRDHDDATSQTAQLYNQLVCHILAYAEMLLAWQLPQKRSELLKLVEEDIKAAGLNTVVVDNKLDPGRIGCRQMPSSRTPSPPGRGQKQTRCSICRLRVTGLSYACTVCLHVGHVGCWEKWMNGTCASGCGCSCSVYPREECR</sequence>
<dbReference type="PANTHER" id="PTHR46170">
    <property type="entry name" value="GATOR COMPLEX PROTEIN WDR59"/>
    <property type="match status" value="1"/>
</dbReference>
<evidence type="ECO:0000256" key="4">
    <source>
        <dbReference type="SAM" id="MobiDB-lite"/>
    </source>
</evidence>
<accession>A0A8E2ANN7</accession>
<dbReference type="InterPro" id="IPR036322">
    <property type="entry name" value="WD40_repeat_dom_sf"/>
</dbReference>
<feature type="compositionally biased region" description="Low complexity" evidence="4">
    <location>
        <begin position="990"/>
        <end position="1006"/>
    </location>
</feature>
<feature type="region of interest" description="Disordered" evidence="4">
    <location>
        <begin position="1181"/>
        <end position="1200"/>
    </location>
</feature>
<feature type="region of interest" description="Disordered" evidence="4">
    <location>
        <begin position="489"/>
        <end position="517"/>
    </location>
</feature>
<keyword evidence="1 3" id="KW-0853">WD repeat</keyword>
<feature type="compositionally biased region" description="Basic and acidic residues" evidence="4">
    <location>
        <begin position="1"/>
        <end position="13"/>
    </location>
</feature>
<dbReference type="InterPro" id="IPR049566">
    <property type="entry name" value="WDR59_RTC1-like_RING_Znf"/>
</dbReference>
<dbReference type="GO" id="GO:0035591">
    <property type="term" value="F:signaling adaptor activity"/>
    <property type="evidence" value="ECO:0007669"/>
    <property type="project" value="TreeGrafter"/>
</dbReference>
<feature type="compositionally biased region" description="Polar residues" evidence="4">
    <location>
        <begin position="443"/>
        <end position="452"/>
    </location>
</feature>
<dbReference type="PROSITE" id="PS00678">
    <property type="entry name" value="WD_REPEATS_1"/>
    <property type="match status" value="2"/>
</dbReference>
<dbReference type="GO" id="GO:0034198">
    <property type="term" value="P:cellular response to amino acid starvation"/>
    <property type="evidence" value="ECO:0007669"/>
    <property type="project" value="TreeGrafter"/>
</dbReference>
<protein>
    <recommendedName>
        <fullName evidence="5">WDR59/RTC1-like RING zinc finger domain-containing protein</fullName>
    </recommendedName>
</protein>
<feature type="region of interest" description="Disordered" evidence="4">
    <location>
        <begin position="436"/>
        <end position="474"/>
    </location>
</feature>